<proteinExistence type="predicted"/>
<organism evidence="1 2">
    <name type="scientific">Heterodera schachtii</name>
    <name type="common">Sugarbeet cyst nematode worm</name>
    <name type="synonym">Tylenchus schachtii</name>
    <dbReference type="NCBI Taxonomy" id="97005"/>
    <lineage>
        <taxon>Eukaryota</taxon>
        <taxon>Metazoa</taxon>
        <taxon>Ecdysozoa</taxon>
        <taxon>Nematoda</taxon>
        <taxon>Chromadorea</taxon>
        <taxon>Rhabditida</taxon>
        <taxon>Tylenchina</taxon>
        <taxon>Tylenchomorpha</taxon>
        <taxon>Tylenchoidea</taxon>
        <taxon>Heteroderidae</taxon>
        <taxon>Heteroderinae</taxon>
        <taxon>Heterodera</taxon>
    </lineage>
</organism>
<comment type="caution">
    <text evidence="1">The sequence shown here is derived from an EMBL/GenBank/DDBJ whole genome shotgun (WGS) entry which is preliminary data.</text>
</comment>
<gene>
    <name evidence="1" type="ORF">niasHS_013867</name>
</gene>
<keyword evidence="2" id="KW-1185">Reference proteome</keyword>
<dbReference type="EMBL" id="JBICCN010000277">
    <property type="protein sequence ID" value="KAL3081175.1"/>
    <property type="molecule type" value="Genomic_DNA"/>
</dbReference>
<protein>
    <submittedName>
        <fullName evidence="1">Uncharacterized protein</fullName>
    </submittedName>
</protein>
<dbReference type="AlphaFoldDB" id="A0ABD2IUA0"/>
<evidence type="ECO:0000313" key="2">
    <source>
        <dbReference type="Proteomes" id="UP001620645"/>
    </source>
</evidence>
<name>A0ABD2IUA0_HETSC</name>
<evidence type="ECO:0000313" key="1">
    <source>
        <dbReference type="EMBL" id="KAL3081175.1"/>
    </source>
</evidence>
<dbReference type="Proteomes" id="UP001620645">
    <property type="component" value="Unassembled WGS sequence"/>
</dbReference>
<reference evidence="1 2" key="1">
    <citation type="submission" date="2024-10" db="EMBL/GenBank/DDBJ databases">
        <authorList>
            <person name="Kim D."/>
        </authorList>
    </citation>
    <scope>NUCLEOTIDE SEQUENCE [LARGE SCALE GENOMIC DNA]</scope>
    <source>
        <strain evidence="1">Taebaek</strain>
    </source>
</reference>
<sequence>MPAIRRLIIGENKSDVQKYTVAVEQMHNFWRICKDMMTADSENANLSYGNLMIYRRIQTEKIKQNLLGLTRYNMYDFVSKKIQIEIPTGH</sequence>
<accession>A0ABD2IUA0</accession>